<reference evidence="2 3" key="1">
    <citation type="journal article" date="2010" name="Stand. Genomic Sci.">
        <title>Complete genome sequence of Denitrovibrio acetiphilus type strain (N2460).</title>
        <authorList>
            <person name="Kiss H."/>
            <person name="Lang E."/>
            <person name="Lapidus A."/>
            <person name="Copeland A."/>
            <person name="Nolan M."/>
            <person name="Glavina Del Rio T."/>
            <person name="Chen F."/>
            <person name="Lucas S."/>
            <person name="Tice H."/>
            <person name="Cheng J.F."/>
            <person name="Han C."/>
            <person name="Goodwin L."/>
            <person name="Pitluck S."/>
            <person name="Liolios K."/>
            <person name="Pati A."/>
            <person name="Ivanova N."/>
            <person name="Mavromatis K."/>
            <person name="Chen A."/>
            <person name="Palaniappan K."/>
            <person name="Land M."/>
            <person name="Hauser L."/>
            <person name="Chang Y.J."/>
            <person name="Jeffries C.D."/>
            <person name="Detter J.C."/>
            <person name="Brettin T."/>
            <person name="Spring S."/>
            <person name="Rohde M."/>
            <person name="Goker M."/>
            <person name="Woyke T."/>
            <person name="Bristow J."/>
            <person name="Eisen J.A."/>
            <person name="Markowitz V."/>
            <person name="Hugenholtz P."/>
            <person name="Kyrpides N.C."/>
            <person name="Klenk H.P."/>
        </authorList>
    </citation>
    <scope>NUCLEOTIDE SEQUENCE [LARGE SCALE GENOMIC DNA]</scope>
    <source>
        <strain evidence="3">DSM 12809 / NBRC 114555 / N2460</strain>
    </source>
</reference>
<organism evidence="2 3">
    <name type="scientific">Denitrovibrio acetiphilus (strain DSM 12809 / NBRC 114555 / N2460)</name>
    <dbReference type="NCBI Taxonomy" id="522772"/>
    <lineage>
        <taxon>Bacteria</taxon>
        <taxon>Pseudomonadati</taxon>
        <taxon>Deferribacterota</taxon>
        <taxon>Deferribacteres</taxon>
        <taxon>Deferribacterales</taxon>
        <taxon>Geovibrionaceae</taxon>
        <taxon>Denitrovibrio</taxon>
    </lineage>
</organism>
<keyword evidence="1" id="KW-0472">Membrane</keyword>
<evidence type="ECO:0000313" key="2">
    <source>
        <dbReference type="EMBL" id="ADD69606.1"/>
    </source>
</evidence>
<dbReference type="KEGG" id="dap:Dacet_2856"/>
<dbReference type="eggNOG" id="ENOG5030VF7">
    <property type="taxonomic scope" value="Bacteria"/>
</dbReference>
<gene>
    <name evidence="2" type="ordered locus">Dacet_2856</name>
</gene>
<dbReference type="InParanoid" id="D4H6D2"/>
<sequence length="325" mass="38504">MNESDNKITYQDFFNIKLKKFYEYVTDVMHDFSYAIHRNLKEDENKRRVEIWRSSKNENVNALIWLEIVKGGAEIDHYIATDVLRTMNEEGMLKLFFFTNADISADMKDVLDGKDHYVFTPKDIIETIEALELKKLSGSGKKRKNVKVPSGRLVIRNYLKNHQLKGKKVFVNTSTLSDLAENYLHLARETFNEVDRIDDINNLTPEVKDRFRNLQTKLLPELRKTLYFRFTERFSYLSQTIYNIVQNLVMYIGSLIEMESEEQMNKARDVVENELDVLRNIDEKLEEFYTEQMKKTVRLSYNLLYISIAIISFMIVFYLIMVKSK</sequence>
<dbReference type="HOGENOM" id="CLU_857424_0_0_0"/>
<keyword evidence="1" id="KW-0812">Transmembrane</keyword>
<dbReference type="RefSeq" id="WP_013012093.1">
    <property type="nucleotide sequence ID" value="NC_013943.1"/>
</dbReference>
<evidence type="ECO:0000313" key="3">
    <source>
        <dbReference type="Proteomes" id="UP000002012"/>
    </source>
</evidence>
<accession>D4H6D2</accession>
<protein>
    <submittedName>
        <fullName evidence="2">Uncharacterized protein</fullName>
    </submittedName>
</protein>
<keyword evidence="3" id="KW-1185">Reference proteome</keyword>
<dbReference type="OrthoDB" id="9783362at2"/>
<dbReference type="EMBL" id="CP001968">
    <property type="protein sequence ID" value="ADD69606.1"/>
    <property type="molecule type" value="Genomic_DNA"/>
</dbReference>
<evidence type="ECO:0000256" key="1">
    <source>
        <dbReference type="SAM" id="Phobius"/>
    </source>
</evidence>
<feature type="transmembrane region" description="Helical" evidence="1">
    <location>
        <begin position="303"/>
        <end position="322"/>
    </location>
</feature>
<proteinExistence type="predicted"/>
<keyword evidence="1" id="KW-1133">Transmembrane helix</keyword>
<name>D4H6D2_DENA2</name>
<dbReference type="AlphaFoldDB" id="D4H6D2"/>
<dbReference type="Proteomes" id="UP000002012">
    <property type="component" value="Chromosome"/>
</dbReference>
<dbReference type="PaxDb" id="522772-Dacet_2856"/>
<dbReference type="STRING" id="522772.Dacet_2856"/>